<keyword evidence="2" id="KW-1185">Reference proteome</keyword>
<dbReference type="EMBL" id="ANOG01000040">
    <property type="protein sequence ID" value="EMI22778.1"/>
    <property type="molecule type" value="Genomic_DNA"/>
</dbReference>
<gene>
    <name evidence="1" type="ORF">RMSM_00296</name>
</gene>
<comment type="caution">
    <text evidence="1">The sequence shown here is derived from an EMBL/GenBank/DDBJ whole genome shotgun (WGS) entry which is preliminary data.</text>
</comment>
<sequence>MGRGWIDDKSIQRTSVSVYPKGPSFADFHGSFYRANPHGTNNALKLTIPTLWVYFTLMIP</sequence>
<dbReference type="Proteomes" id="UP000011991">
    <property type="component" value="Unassembled WGS sequence"/>
</dbReference>
<feature type="non-terminal residue" evidence="1">
    <location>
        <position position="60"/>
    </location>
</feature>
<protein>
    <submittedName>
        <fullName evidence="1">Uncharacterized protein</fullName>
    </submittedName>
</protein>
<dbReference type="AlphaFoldDB" id="M5RTX0"/>
<organism evidence="1 2">
    <name type="scientific">Rhodopirellula maiorica SM1</name>
    <dbReference type="NCBI Taxonomy" id="1265738"/>
    <lineage>
        <taxon>Bacteria</taxon>
        <taxon>Pseudomonadati</taxon>
        <taxon>Planctomycetota</taxon>
        <taxon>Planctomycetia</taxon>
        <taxon>Pirellulales</taxon>
        <taxon>Pirellulaceae</taxon>
        <taxon>Novipirellula</taxon>
    </lineage>
</organism>
<proteinExistence type="predicted"/>
<evidence type="ECO:0000313" key="1">
    <source>
        <dbReference type="EMBL" id="EMI22778.1"/>
    </source>
</evidence>
<reference evidence="1 2" key="1">
    <citation type="journal article" date="2013" name="Mar. Genomics">
        <title>Expression of sulfatases in Rhodopirellula baltica and the diversity of sulfatases in the genus Rhodopirellula.</title>
        <authorList>
            <person name="Wegner C.E."/>
            <person name="Richter-Heitmann T."/>
            <person name="Klindworth A."/>
            <person name="Klockow C."/>
            <person name="Richter M."/>
            <person name="Achstetter T."/>
            <person name="Glockner F.O."/>
            <person name="Harder J."/>
        </authorList>
    </citation>
    <scope>NUCLEOTIDE SEQUENCE [LARGE SCALE GENOMIC DNA]</scope>
    <source>
        <strain evidence="1 2">SM1</strain>
    </source>
</reference>
<name>M5RTX0_9BACT</name>
<accession>M5RTX0</accession>
<evidence type="ECO:0000313" key="2">
    <source>
        <dbReference type="Proteomes" id="UP000011991"/>
    </source>
</evidence>